<evidence type="ECO:0000313" key="1">
    <source>
        <dbReference type="EMBL" id="VFK18617.1"/>
    </source>
</evidence>
<reference evidence="2" key="1">
    <citation type="submission" date="2019-02" db="EMBL/GenBank/DDBJ databases">
        <authorList>
            <person name="Gruber-Vodicka R. H."/>
            <person name="Seah K. B. B."/>
        </authorList>
    </citation>
    <scope>NUCLEOTIDE SEQUENCE</scope>
    <source>
        <strain evidence="1">BECK_S312</strain>
        <strain evidence="2">BECK_S426</strain>
    </source>
</reference>
<protein>
    <submittedName>
        <fullName evidence="2">Uncharacterized protein</fullName>
    </submittedName>
</protein>
<name>A0A450XVY8_9GAMM</name>
<gene>
    <name evidence="1" type="ORF">BECKLPF1236A_GA0070988_102025</name>
    <name evidence="2" type="ORF">BECKLPF1236C_GA0070990_102075</name>
</gene>
<dbReference type="EMBL" id="CAADFM010000202">
    <property type="protein sequence ID" value="VFK18617.1"/>
    <property type="molecule type" value="Genomic_DNA"/>
</dbReference>
<evidence type="ECO:0000313" key="2">
    <source>
        <dbReference type="EMBL" id="VFK33442.1"/>
    </source>
</evidence>
<proteinExistence type="predicted"/>
<dbReference type="EMBL" id="CAADFP010000207">
    <property type="protein sequence ID" value="VFK33442.1"/>
    <property type="molecule type" value="Genomic_DNA"/>
</dbReference>
<dbReference type="AlphaFoldDB" id="A0A450XVY8"/>
<organism evidence="2">
    <name type="scientific">Candidatus Kentrum sp. LPFa</name>
    <dbReference type="NCBI Taxonomy" id="2126335"/>
    <lineage>
        <taxon>Bacteria</taxon>
        <taxon>Pseudomonadati</taxon>
        <taxon>Pseudomonadota</taxon>
        <taxon>Gammaproteobacteria</taxon>
        <taxon>Candidatus Kentrum</taxon>
    </lineage>
</organism>
<sequence length="41" mass="4662">MKNGEIVGLSQSDSPRFDLTIRAQKRMIRISFLVNPTEITV</sequence>
<accession>A0A450XVY8</accession>